<dbReference type="RefSeq" id="WP_154731107.1">
    <property type="nucleotide sequence ID" value="NZ_SZYE01000271.1"/>
</dbReference>
<evidence type="ECO:0000313" key="2">
    <source>
        <dbReference type="EMBL" id="TKR22024.1"/>
    </source>
</evidence>
<dbReference type="Pfam" id="PF07615">
    <property type="entry name" value="Ykof"/>
    <property type="match status" value="2"/>
</dbReference>
<feature type="domain" description="Thiamin/hydroxymethyl pyrimidine-binding YkoF putative" evidence="1">
    <location>
        <begin position="28"/>
        <end position="105"/>
    </location>
</feature>
<protein>
    <recommendedName>
        <fullName evidence="1">Thiamin/hydroxymethyl pyrimidine-binding YkoF putative domain-containing protein</fullName>
    </recommendedName>
</protein>
<evidence type="ECO:0000259" key="1">
    <source>
        <dbReference type="Pfam" id="PF07615"/>
    </source>
</evidence>
<dbReference type="InterPro" id="IPR029756">
    <property type="entry name" value="MTH1187/YkoF-like"/>
</dbReference>
<accession>A0A7Z8NNP7</accession>
<gene>
    <name evidence="2" type="ORF">FA014_18670</name>
</gene>
<organism evidence="2 3">
    <name type="scientific">Cellulomonas hominis</name>
    <dbReference type="NCBI Taxonomy" id="156981"/>
    <lineage>
        <taxon>Bacteria</taxon>
        <taxon>Bacillati</taxon>
        <taxon>Actinomycetota</taxon>
        <taxon>Actinomycetes</taxon>
        <taxon>Micrococcales</taxon>
        <taxon>Cellulomonadaceae</taxon>
        <taxon>Cellulomonas</taxon>
    </lineage>
</organism>
<proteinExistence type="predicted"/>
<dbReference type="EMBL" id="SZYE01000271">
    <property type="protein sequence ID" value="TKR22024.1"/>
    <property type="molecule type" value="Genomic_DNA"/>
</dbReference>
<comment type="caution">
    <text evidence="2">The sequence shown here is derived from an EMBL/GenBank/DDBJ whole genome shotgun (WGS) entry which is preliminary data.</text>
</comment>
<name>A0A7Z8NNP7_9CELL</name>
<sequence length="220" mass="22946">MIPTSPSTRPRAGDVADLVADPLRFGVGARVTVAVMSDRYVETVLGVLGAVATDGLVVETGDVSTYVGGGEADLLRYLTDLVDLVAATGEHAAVTLHLSRGCPGEVRCALPGGAGPREVALPPGRRTGRSGAAEWALYPLADDVRAGVEPDHMRDIEAAIALARDNGTFRGSEHFVTRLEGDVGALVETVVGAWARVGRSVQHVTSHVTFSLNSPTRTRG</sequence>
<dbReference type="SUPFAM" id="SSF89957">
    <property type="entry name" value="MTH1187/YkoF-like"/>
    <property type="match status" value="1"/>
</dbReference>
<dbReference type="OrthoDB" id="3194721at2"/>
<dbReference type="AlphaFoldDB" id="A0A7Z8NNP7"/>
<reference evidence="2 3" key="1">
    <citation type="submission" date="2019-05" db="EMBL/GenBank/DDBJ databases">
        <title>Genome sequence of Cellulomonas hominis strain CS1.</title>
        <authorList>
            <person name="Belmont J."/>
            <person name="Maclea K.S."/>
        </authorList>
    </citation>
    <scope>NUCLEOTIDE SEQUENCE [LARGE SCALE GENOMIC DNA]</scope>
    <source>
        <strain evidence="2 3">CS1</strain>
    </source>
</reference>
<feature type="domain" description="Thiamin/hydroxymethyl pyrimidine-binding YkoF putative" evidence="1">
    <location>
        <begin position="134"/>
        <end position="217"/>
    </location>
</feature>
<evidence type="ECO:0000313" key="3">
    <source>
        <dbReference type="Proteomes" id="UP000308121"/>
    </source>
</evidence>
<dbReference type="Proteomes" id="UP000308121">
    <property type="component" value="Unassembled WGS sequence"/>
</dbReference>
<dbReference type="Gene3D" id="3.30.70.930">
    <property type="match status" value="2"/>
</dbReference>
<dbReference type="InterPro" id="IPR011522">
    <property type="entry name" value="Thiamin/HMP-bd_put_YkoF"/>
</dbReference>